<dbReference type="InterPro" id="IPR036291">
    <property type="entry name" value="NAD(P)-bd_dom_sf"/>
</dbReference>
<dbReference type="Gene3D" id="3.90.180.10">
    <property type="entry name" value="Medium-chain alcohol dehydrogenases, catalytic domain"/>
    <property type="match status" value="1"/>
</dbReference>
<proteinExistence type="predicted"/>
<dbReference type="AlphaFoldDB" id="A0AAV9PN12"/>
<dbReference type="Pfam" id="PF13602">
    <property type="entry name" value="ADH_zinc_N_2"/>
    <property type="match status" value="1"/>
</dbReference>
<dbReference type="RefSeq" id="XP_064662945.1">
    <property type="nucleotide sequence ID" value="XM_064798618.1"/>
</dbReference>
<evidence type="ECO:0000313" key="3">
    <source>
        <dbReference type="EMBL" id="KAK5174276.1"/>
    </source>
</evidence>
<dbReference type="PANTHER" id="PTHR44154">
    <property type="entry name" value="QUINONE OXIDOREDUCTASE"/>
    <property type="match status" value="1"/>
</dbReference>
<dbReference type="Proteomes" id="UP001337655">
    <property type="component" value="Unassembled WGS sequence"/>
</dbReference>
<dbReference type="InterPro" id="IPR013154">
    <property type="entry name" value="ADH-like_N"/>
</dbReference>
<gene>
    <name evidence="3" type="ORF">LTR77_001356</name>
</gene>
<organism evidence="3 4">
    <name type="scientific">Saxophila tyrrhenica</name>
    <dbReference type="NCBI Taxonomy" id="1690608"/>
    <lineage>
        <taxon>Eukaryota</taxon>
        <taxon>Fungi</taxon>
        <taxon>Dikarya</taxon>
        <taxon>Ascomycota</taxon>
        <taxon>Pezizomycotina</taxon>
        <taxon>Dothideomycetes</taxon>
        <taxon>Dothideomycetidae</taxon>
        <taxon>Mycosphaerellales</taxon>
        <taxon>Extremaceae</taxon>
        <taxon>Saxophila</taxon>
    </lineage>
</organism>
<evidence type="ECO:0000313" key="4">
    <source>
        <dbReference type="Proteomes" id="UP001337655"/>
    </source>
</evidence>
<dbReference type="SUPFAM" id="SSF50129">
    <property type="entry name" value="GroES-like"/>
    <property type="match status" value="1"/>
</dbReference>
<dbReference type="CDD" id="cd08243">
    <property type="entry name" value="quinone_oxidoreductase_like_1"/>
    <property type="match status" value="1"/>
</dbReference>
<dbReference type="GeneID" id="89922704"/>
<keyword evidence="4" id="KW-1185">Reference proteome</keyword>
<dbReference type="SMART" id="SM00829">
    <property type="entry name" value="PKS_ER"/>
    <property type="match status" value="1"/>
</dbReference>
<dbReference type="PANTHER" id="PTHR44154:SF1">
    <property type="entry name" value="QUINONE OXIDOREDUCTASE"/>
    <property type="match status" value="1"/>
</dbReference>
<evidence type="ECO:0000256" key="1">
    <source>
        <dbReference type="ARBA" id="ARBA00022857"/>
    </source>
</evidence>
<keyword evidence="1" id="KW-0521">NADP</keyword>
<dbReference type="SUPFAM" id="SSF51735">
    <property type="entry name" value="NAD(P)-binding Rossmann-fold domains"/>
    <property type="match status" value="1"/>
</dbReference>
<accession>A0AAV9PN12</accession>
<dbReference type="InterPro" id="IPR051603">
    <property type="entry name" value="Zinc-ADH_QOR/CCCR"/>
</dbReference>
<reference evidence="3 4" key="1">
    <citation type="submission" date="2023-08" db="EMBL/GenBank/DDBJ databases">
        <title>Black Yeasts Isolated from many extreme environments.</title>
        <authorList>
            <person name="Coleine C."/>
            <person name="Stajich J.E."/>
            <person name="Selbmann L."/>
        </authorList>
    </citation>
    <scope>NUCLEOTIDE SEQUENCE [LARGE SCALE GENOMIC DNA]</scope>
    <source>
        <strain evidence="3 4">CCFEE 5935</strain>
    </source>
</reference>
<dbReference type="Pfam" id="PF08240">
    <property type="entry name" value="ADH_N"/>
    <property type="match status" value="1"/>
</dbReference>
<dbReference type="InterPro" id="IPR011032">
    <property type="entry name" value="GroES-like_sf"/>
</dbReference>
<protein>
    <recommendedName>
        <fullName evidence="2">Enoyl reductase (ER) domain-containing protein</fullName>
    </recommendedName>
</protein>
<name>A0AAV9PN12_9PEZI</name>
<sequence>MKAAVMHTPGGPEVLKLEERPIPTPEPGWVLIRVKAFGLNRSELFTRQGHSPGLKFPRILGIEATGLVESAPGGEFQAGDIVATAMGGMGRAFDGGYAEFTCVPAGQIQKLTTKLGWEVLGACGEMLQTAYGSLFNSLQMKKGESLLVRGGTTSIGLAAAAIAKNHGIKVISTTRNPKREELLKKSGASVVIVDDGSIAEEVKKQTDGGVNKVLELIGTTSLLDSLQCTQPHGIVCMTGMVGNSWSLKEFSPMDAIPVSVCLTMYDGGPKAFMSTPLQEMVEQIEAGTLPIAVGKTFKLDEIVEAHRTMEENKAGGKIVVLP</sequence>
<feature type="domain" description="Enoyl reductase (ER)" evidence="2">
    <location>
        <begin position="10"/>
        <end position="320"/>
    </location>
</feature>
<dbReference type="EMBL" id="JAVRRT010000002">
    <property type="protein sequence ID" value="KAK5174276.1"/>
    <property type="molecule type" value="Genomic_DNA"/>
</dbReference>
<dbReference type="InterPro" id="IPR020843">
    <property type="entry name" value="ER"/>
</dbReference>
<evidence type="ECO:0000259" key="2">
    <source>
        <dbReference type="SMART" id="SM00829"/>
    </source>
</evidence>
<comment type="caution">
    <text evidence="3">The sequence shown here is derived from an EMBL/GenBank/DDBJ whole genome shotgun (WGS) entry which is preliminary data.</text>
</comment>
<dbReference type="GO" id="GO:0016491">
    <property type="term" value="F:oxidoreductase activity"/>
    <property type="evidence" value="ECO:0007669"/>
    <property type="project" value="InterPro"/>
</dbReference>